<keyword evidence="1" id="KW-0378">Hydrolase</keyword>
<sequence length="268" mass="28714">MNTTPSLDIEEAARSLARAEADVTGIEPLTTTYPGLTVEDAYRIQRVNTEARTVRGERITGRKIGLTSLAMQKQLGVDQPDFGAITDALEVPDGSSLDPELFVKSRLEPEFAVELGRDLPAEPTYEDVRDAVSAVGLAFEVIDSRIADWKITLPDTVADNASMARVVWGEFRPATTDLLEELPGAVITMFRDDEQVAQGAGSAVLGDPILSVHWLARALGAQGDTLKAGDKVLSGAVDAAVDFTPGSRWRAECPGFSTVELNSATARD</sequence>
<protein>
    <submittedName>
        <fullName evidence="1">Fumarylacetoacetate hydrolase family protein</fullName>
    </submittedName>
</protein>
<dbReference type="GO" id="GO:0005737">
    <property type="term" value="C:cytoplasm"/>
    <property type="evidence" value="ECO:0007669"/>
    <property type="project" value="TreeGrafter"/>
</dbReference>
<organism evidence="1 2">
    <name type="scientific">Candidatus Corynebacterium avicola</name>
    <dbReference type="NCBI Taxonomy" id="2838527"/>
    <lineage>
        <taxon>Bacteria</taxon>
        <taxon>Bacillati</taxon>
        <taxon>Actinomycetota</taxon>
        <taxon>Actinomycetes</taxon>
        <taxon>Mycobacteriales</taxon>
        <taxon>Corynebacteriaceae</taxon>
        <taxon>Corynebacterium</taxon>
    </lineage>
</organism>
<dbReference type="GO" id="GO:0016787">
    <property type="term" value="F:hydrolase activity"/>
    <property type="evidence" value="ECO:0007669"/>
    <property type="project" value="UniProtKB-KW"/>
</dbReference>
<dbReference type="Proteomes" id="UP000824190">
    <property type="component" value="Unassembled WGS sequence"/>
</dbReference>
<comment type="caution">
    <text evidence="1">The sequence shown here is derived from an EMBL/GenBank/DDBJ whole genome shotgun (WGS) entry which is preliminary data.</text>
</comment>
<proteinExistence type="predicted"/>
<accession>A0A9D1UKX2</accession>
<dbReference type="InterPro" id="IPR050772">
    <property type="entry name" value="Hydratase-Decarb/MhpD_sf"/>
</dbReference>
<evidence type="ECO:0000313" key="2">
    <source>
        <dbReference type="Proteomes" id="UP000824190"/>
    </source>
</evidence>
<dbReference type="PANTHER" id="PTHR30143:SF0">
    <property type="entry name" value="2-KETO-4-PENTENOATE HYDRATASE"/>
    <property type="match status" value="1"/>
</dbReference>
<dbReference type="PANTHER" id="PTHR30143">
    <property type="entry name" value="ACID HYDRATASE"/>
    <property type="match status" value="1"/>
</dbReference>
<reference evidence="1" key="1">
    <citation type="journal article" date="2021" name="PeerJ">
        <title>Extensive microbial diversity within the chicken gut microbiome revealed by metagenomics and culture.</title>
        <authorList>
            <person name="Gilroy R."/>
            <person name="Ravi A."/>
            <person name="Getino M."/>
            <person name="Pursley I."/>
            <person name="Horton D.L."/>
            <person name="Alikhan N.F."/>
            <person name="Baker D."/>
            <person name="Gharbi K."/>
            <person name="Hall N."/>
            <person name="Watson M."/>
            <person name="Adriaenssens E.M."/>
            <person name="Foster-Nyarko E."/>
            <person name="Jarju S."/>
            <person name="Secka A."/>
            <person name="Antonio M."/>
            <person name="Oren A."/>
            <person name="Chaudhuri R.R."/>
            <person name="La Ragione R."/>
            <person name="Hildebrand F."/>
            <person name="Pallen M.J."/>
        </authorList>
    </citation>
    <scope>NUCLEOTIDE SEQUENCE</scope>
    <source>
        <strain evidence="1">CHK32-1732</strain>
    </source>
</reference>
<evidence type="ECO:0000313" key="1">
    <source>
        <dbReference type="EMBL" id="HIW91512.1"/>
    </source>
</evidence>
<dbReference type="GO" id="GO:0008684">
    <property type="term" value="F:2-oxopent-4-enoate hydratase activity"/>
    <property type="evidence" value="ECO:0007669"/>
    <property type="project" value="TreeGrafter"/>
</dbReference>
<dbReference type="EMBL" id="DXGC01000070">
    <property type="protein sequence ID" value="HIW91512.1"/>
    <property type="molecule type" value="Genomic_DNA"/>
</dbReference>
<gene>
    <name evidence="1" type="ORF">H9870_07625</name>
</gene>
<dbReference type="SUPFAM" id="SSF56529">
    <property type="entry name" value="FAH"/>
    <property type="match status" value="1"/>
</dbReference>
<dbReference type="AlphaFoldDB" id="A0A9D1UKX2"/>
<dbReference type="InterPro" id="IPR036663">
    <property type="entry name" value="Fumarylacetoacetase_C_sf"/>
</dbReference>
<reference evidence="1" key="2">
    <citation type="submission" date="2021-04" db="EMBL/GenBank/DDBJ databases">
        <authorList>
            <person name="Gilroy R."/>
        </authorList>
    </citation>
    <scope>NUCLEOTIDE SEQUENCE</scope>
    <source>
        <strain evidence="1">CHK32-1732</strain>
    </source>
</reference>
<dbReference type="Gene3D" id="3.90.850.10">
    <property type="entry name" value="Fumarylacetoacetase-like, C-terminal domain"/>
    <property type="match status" value="1"/>
</dbReference>
<name>A0A9D1UKX2_9CORY</name>